<sequence length="215" mass="24103">MLPRRGPLAVPKVRRVGFFTSIEPSPETPRPNRSLSGPAEVITSSSPLSDSPSGQFISPVQIPPSRHHSDNLASRAAPVPSPSPSPDLPRSVDSWRVTGLSSSGVIILWIRCLGRRRRVTERCLRIRGLCFLHVQKDLCYKPNSQQLQKLEDLAFFGVLAFLTHDFTVMLLSSIRIFTDVSTTSFLSDLCQLFIPWRRLRALFEIAVRTPHTFES</sequence>
<feature type="region of interest" description="Disordered" evidence="1">
    <location>
        <begin position="19"/>
        <end position="90"/>
    </location>
</feature>
<reference evidence="2 3" key="1">
    <citation type="submission" date="2020-02" db="EMBL/GenBank/DDBJ databases">
        <authorList>
            <person name="Ma Q."/>
            <person name="Huang Y."/>
            <person name="Song X."/>
            <person name="Pei D."/>
        </authorList>
    </citation>
    <scope>NUCLEOTIDE SEQUENCE [LARGE SCALE GENOMIC DNA]</scope>
    <source>
        <strain evidence="2">Sxm20200214</strain>
        <tissue evidence="2">Leaf</tissue>
    </source>
</reference>
<evidence type="ECO:0000313" key="2">
    <source>
        <dbReference type="EMBL" id="KAG2247113.1"/>
    </source>
</evidence>
<organism evidence="2 3">
    <name type="scientific">Brassica carinata</name>
    <name type="common">Ethiopian mustard</name>
    <name type="synonym">Abyssinian cabbage</name>
    <dbReference type="NCBI Taxonomy" id="52824"/>
    <lineage>
        <taxon>Eukaryota</taxon>
        <taxon>Viridiplantae</taxon>
        <taxon>Streptophyta</taxon>
        <taxon>Embryophyta</taxon>
        <taxon>Tracheophyta</taxon>
        <taxon>Spermatophyta</taxon>
        <taxon>Magnoliopsida</taxon>
        <taxon>eudicotyledons</taxon>
        <taxon>Gunneridae</taxon>
        <taxon>Pentapetalae</taxon>
        <taxon>rosids</taxon>
        <taxon>malvids</taxon>
        <taxon>Brassicales</taxon>
        <taxon>Brassicaceae</taxon>
        <taxon>Brassiceae</taxon>
        <taxon>Brassica</taxon>
    </lineage>
</organism>
<dbReference type="EMBL" id="JAAMPC010000017">
    <property type="protein sequence ID" value="KAG2247113.1"/>
    <property type="molecule type" value="Genomic_DNA"/>
</dbReference>
<feature type="compositionally biased region" description="Low complexity" evidence="1">
    <location>
        <begin position="44"/>
        <end position="53"/>
    </location>
</feature>
<dbReference type="Proteomes" id="UP000886595">
    <property type="component" value="Unassembled WGS sequence"/>
</dbReference>
<protein>
    <submittedName>
        <fullName evidence="2">Uncharacterized protein</fullName>
    </submittedName>
</protein>
<keyword evidence="3" id="KW-1185">Reference proteome</keyword>
<evidence type="ECO:0000256" key="1">
    <source>
        <dbReference type="SAM" id="MobiDB-lite"/>
    </source>
</evidence>
<dbReference type="AlphaFoldDB" id="A0A8X7PAC1"/>
<gene>
    <name evidence="2" type="ORF">Bca52824_086741</name>
</gene>
<comment type="caution">
    <text evidence="2">The sequence shown here is derived from an EMBL/GenBank/DDBJ whole genome shotgun (WGS) entry which is preliminary data.</text>
</comment>
<proteinExistence type="predicted"/>
<evidence type="ECO:0000313" key="3">
    <source>
        <dbReference type="Proteomes" id="UP000886595"/>
    </source>
</evidence>
<name>A0A8X7PAC1_BRACI</name>
<accession>A0A8X7PAC1</accession>